<gene>
    <name evidence="1" type="ORF">MM415A03574_0006</name>
</gene>
<sequence length="285" mass="32157">MIRFSVEKNGEFTVPEGRNAYLNCPVKINGEEKVMFFQEQGRPAGVELYKITTGENNTKTQKDYDDFGIELDPVMMKEICDEGYIFLENKKEADKKEKEIAKIKALKEHPLFTIVMPQLRENGYTVAEPNFKGMWDANLNLSKDGIEISISSNGNFWVASSGSYDGRVEKKFKKILDAPAKVEVVFTTKRAQIGYKKSNVDGLKELGDKAAKMLPFKTTVEVKEEWVRSAYDKKSRNVTRVRLTDEKGRVFSPSESGGKVMVSLVDTLTLSPEKMGKVIAILNEV</sequence>
<name>A0A6M3JNY3_9ZZZZ</name>
<accession>A0A6M3JNY3</accession>
<evidence type="ECO:0000313" key="1">
    <source>
        <dbReference type="EMBL" id="QJA70742.1"/>
    </source>
</evidence>
<organism evidence="1">
    <name type="scientific">viral metagenome</name>
    <dbReference type="NCBI Taxonomy" id="1070528"/>
    <lineage>
        <taxon>unclassified sequences</taxon>
        <taxon>metagenomes</taxon>
        <taxon>organismal metagenomes</taxon>
    </lineage>
</organism>
<proteinExistence type="predicted"/>
<dbReference type="AlphaFoldDB" id="A0A6M3JNY3"/>
<protein>
    <submittedName>
        <fullName evidence="1">Uncharacterized protein</fullName>
    </submittedName>
</protein>
<reference evidence="1" key="1">
    <citation type="submission" date="2020-03" db="EMBL/GenBank/DDBJ databases">
        <title>The deep terrestrial virosphere.</title>
        <authorList>
            <person name="Holmfeldt K."/>
            <person name="Nilsson E."/>
            <person name="Simone D."/>
            <person name="Lopez-Fernandez M."/>
            <person name="Wu X."/>
            <person name="de Brujin I."/>
            <person name="Lundin D."/>
            <person name="Andersson A."/>
            <person name="Bertilsson S."/>
            <person name="Dopson M."/>
        </authorList>
    </citation>
    <scope>NUCLEOTIDE SEQUENCE</scope>
    <source>
        <strain evidence="1">MM415A03574</strain>
    </source>
</reference>
<dbReference type="EMBL" id="MT141817">
    <property type="protein sequence ID" value="QJA70742.1"/>
    <property type="molecule type" value="Genomic_DNA"/>
</dbReference>